<feature type="compositionally biased region" description="Basic and acidic residues" evidence="4">
    <location>
        <begin position="487"/>
        <end position="514"/>
    </location>
</feature>
<protein>
    <recommendedName>
        <fullName evidence="5">Inosine/uridine-preferring nucleoside hydrolase domain-containing protein</fullName>
    </recommendedName>
</protein>
<organism evidence="6 7">
    <name type="scientific">Solanum verrucosum</name>
    <dbReference type="NCBI Taxonomy" id="315347"/>
    <lineage>
        <taxon>Eukaryota</taxon>
        <taxon>Viridiplantae</taxon>
        <taxon>Streptophyta</taxon>
        <taxon>Embryophyta</taxon>
        <taxon>Tracheophyta</taxon>
        <taxon>Spermatophyta</taxon>
        <taxon>Magnoliopsida</taxon>
        <taxon>eudicotyledons</taxon>
        <taxon>Gunneridae</taxon>
        <taxon>Pentapetalae</taxon>
        <taxon>asterids</taxon>
        <taxon>lamiids</taxon>
        <taxon>Solanales</taxon>
        <taxon>Solanaceae</taxon>
        <taxon>Solanoideae</taxon>
        <taxon>Solaneae</taxon>
        <taxon>Solanum</taxon>
    </lineage>
</organism>
<dbReference type="InterPro" id="IPR001910">
    <property type="entry name" value="Inosine/uridine_hydrolase_dom"/>
</dbReference>
<dbReference type="GO" id="GO:0005829">
    <property type="term" value="C:cytosol"/>
    <property type="evidence" value="ECO:0007669"/>
    <property type="project" value="TreeGrafter"/>
</dbReference>
<dbReference type="Pfam" id="PF01156">
    <property type="entry name" value="IU_nuc_hydro"/>
    <property type="match status" value="2"/>
</dbReference>
<dbReference type="GO" id="GO:0006152">
    <property type="term" value="P:purine nucleoside catabolic process"/>
    <property type="evidence" value="ECO:0007669"/>
    <property type="project" value="TreeGrafter"/>
</dbReference>
<dbReference type="InterPro" id="IPR023186">
    <property type="entry name" value="IUNH"/>
</dbReference>
<feature type="region of interest" description="Disordered" evidence="4">
    <location>
        <begin position="482"/>
        <end position="514"/>
    </location>
</feature>
<feature type="domain" description="Inosine/uridine-preferring nucleoside hydrolase" evidence="5">
    <location>
        <begin position="199"/>
        <end position="405"/>
    </location>
</feature>
<evidence type="ECO:0000256" key="1">
    <source>
        <dbReference type="ARBA" id="ARBA00009176"/>
    </source>
</evidence>
<name>A0AAF1A3T0_SOLVR</name>
<dbReference type="Proteomes" id="UP001234989">
    <property type="component" value="Chromosome 12"/>
</dbReference>
<dbReference type="SUPFAM" id="SSF53590">
    <property type="entry name" value="Nucleoside hydrolase"/>
    <property type="match status" value="2"/>
</dbReference>
<dbReference type="Gene3D" id="3.90.245.10">
    <property type="entry name" value="Ribonucleoside hydrolase-like"/>
    <property type="match status" value="2"/>
</dbReference>
<keyword evidence="7" id="KW-1185">Reference proteome</keyword>
<dbReference type="PANTHER" id="PTHR12304:SF4">
    <property type="entry name" value="URIDINE NUCLEOSIDASE"/>
    <property type="match status" value="1"/>
</dbReference>
<gene>
    <name evidence="6" type="ORF">MTR67_052774</name>
</gene>
<evidence type="ECO:0000256" key="4">
    <source>
        <dbReference type="SAM" id="MobiDB-lite"/>
    </source>
</evidence>
<proteinExistence type="inferred from homology"/>
<feature type="domain" description="Inosine/uridine-preferring nucleoside hydrolase" evidence="5">
    <location>
        <begin position="8"/>
        <end position="75"/>
    </location>
</feature>
<dbReference type="EMBL" id="CP133623">
    <property type="protein sequence ID" value="WMV59389.1"/>
    <property type="molecule type" value="Genomic_DNA"/>
</dbReference>
<evidence type="ECO:0000313" key="7">
    <source>
        <dbReference type="Proteomes" id="UP001234989"/>
    </source>
</evidence>
<dbReference type="CDD" id="cd02650">
    <property type="entry name" value="nuc_hydro_CaPnhB"/>
    <property type="match status" value="1"/>
</dbReference>
<reference evidence="6" key="1">
    <citation type="submission" date="2023-08" db="EMBL/GenBank/DDBJ databases">
        <title>A de novo genome assembly of Solanum verrucosum Schlechtendal, a Mexican diploid species geographically isolated from the other diploid A-genome species in potato relatives.</title>
        <authorList>
            <person name="Hosaka K."/>
        </authorList>
    </citation>
    <scope>NUCLEOTIDE SEQUENCE</scope>
    <source>
        <tissue evidence="6">Young leaves</tissue>
    </source>
</reference>
<accession>A0AAF1A3T0</accession>
<evidence type="ECO:0000313" key="6">
    <source>
        <dbReference type="EMBL" id="WMV59389.1"/>
    </source>
</evidence>
<dbReference type="PANTHER" id="PTHR12304">
    <property type="entry name" value="INOSINE-URIDINE PREFERRING NUCLEOSIDE HYDROLASE"/>
    <property type="match status" value="1"/>
</dbReference>
<dbReference type="AlphaFoldDB" id="A0AAF1A3T0"/>
<evidence type="ECO:0000256" key="2">
    <source>
        <dbReference type="ARBA" id="ARBA00022801"/>
    </source>
</evidence>
<comment type="similarity">
    <text evidence="1">Belongs to the IUNH family.</text>
</comment>
<evidence type="ECO:0000259" key="5">
    <source>
        <dbReference type="Pfam" id="PF01156"/>
    </source>
</evidence>
<sequence>MASEPKKIIIDTDPGIDDAMAIFVALESPEVEVIGLTTIYGNVYTTLATRNALHLLDIAGRTDIPVAEGSHVTITFSLICAAADHSASLVGIADQLGDSPFRVVHHRLAPSFSIVVLWVIGRHGTASQNFSTIRRLLPFSTDLILSFRAQYTGTKGEHIGHTFVEIGYRPINTWKNGHIFVEIGYRPINTRWKNGHSTKLRIADFVHGTDGLGNQNFPAPNGMPIEQNAVDFLVQQASVYPGKVTVVALGPLTNIALAIQSDPDFVKNIGQIVVLGGAFSVNGNVNPAAEANIFGDPDAADIVFTSGADVLAVGINVTHQVVLTDFDRDELAKSNGKYAKYLDKILGVYFGYHHDAYSTKGVYLHDPTALLAAVDPSLITYTEGVVRVQTNGITRGLTLFYNKQKSKGISGKENFLNSQHFSFLVLQGSCPQARFSFMNPKGDSHREKWNNYVVVKRGNQLLCAPKSSFSYVHYSEGRSSEIILEDQSEKESEDERQQKENSEEKSDNPRVEKG</sequence>
<keyword evidence="3" id="KW-0326">Glycosidase</keyword>
<keyword evidence="2" id="KW-0378">Hydrolase</keyword>
<dbReference type="InterPro" id="IPR036452">
    <property type="entry name" value="Ribo_hydro-like"/>
</dbReference>
<evidence type="ECO:0000256" key="3">
    <source>
        <dbReference type="ARBA" id="ARBA00023295"/>
    </source>
</evidence>
<dbReference type="GO" id="GO:0008477">
    <property type="term" value="F:purine nucleosidase activity"/>
    <property type="evidence" value="ECO:0007669"/>
    <property type="project" value="TreeGrafter"/>
</dbReference>